<accession>A0A1W1YKG7</accession>
<sequence>MEPDKTIKNQWVHVVIQNPGTPGEELMGYGTEQIPEPFIPAFTTREEAQACFLMMPKDIMNKKYEVHAILKEDLIEQARTNGFRVFLMDDKSSIKEELC</sequence>
<dbReference type="STRING" id="1121400.SAMN02746065_101140"/>
<name>A0A1W1YKG7_9BACT</name>
<gene>
    <name evidence="1" type="ORF">SAMN02746065_101140</name>
</gene>
<evidence type="ECO:0000313" key="2">
    <source>
        <dbReference type="Proteomes" id="UP000192418"/>
    </source>
</evidence>
<dbReference type="Proteomes" id="UP000192418">
    <property type="component" value="Unassembled WGS sequence"/>
</dbReference>
<proteinExistence type="predicted"/>
<dbReference type="EMBL" id="FWXY01000001">
    <property type="protein sequence ID" value="SMC36626.1"/>
    <property type="molecule type" value="Genomic_DNA"/>
</dbReference>
<reference evidence="1 2" key="1">
    <citation type="submission" date="2017-04" db="EMBL/GenBank/DDBJ databases">
        <authorList>
            <person name="Afonso C.L."/>
            <person name="Miller P.J."/>
            <person name="Scott M.A."/>
            <person name="Spackman E."/>
            <person name="Goraichik I."/>
            <person name="Dimitrov K.M."/>
            <person name="Suarez D.L."/>
            <person name="Swayne D.E."/>
        </authorList>
    </citation>
    <scope>NUCLEOTIDE SEQUENCE [LARGE SCALE GENOMIC DNA]</scope>
    <source>
        <strain evidence="1 2">DSM 3385</strain>
    </source>
</reference>
<dbReference type="AlphaFoldDB" id="A0A1W1YKG7"/>
<evidence type="ECO:0000313" key="1">
    <source>
        <dbReference type="EMBL" id="SMC36626.1"/>
    </source>
</evidence>
<keyword evidence="2" id="KW-1185">Reference proteome</keyword>
<organism evidence="1 2">
    <name type="scientific">Desulfocicer vacuolatum DSM 3385</name>
    <dbReference type="NCBI Taxonomy" id="1121400"/>
    <lineage>
        <taxon>Bacteria</taxon>
        <taxon>Pseudomonadati</taxon>
        <taxon>Thermodesulfobacteriota</taxon>
        <taxon>Desulfobacteria</taxon>
        <taxon>Desulfobacterales</taxon>
        <taxon>Desulfobacteraceae</taxon>
        <taxon>Desulfocicer</taxon>
    </lineage>
</organism>
<protein>
    <submittedName>
        <fullName evidence="1">Uncharacterized protein</fullName>
    </submittedName>
</protein>